<gene>
    <name evidence="3" type="ORF">SAMN05421780_102225</name>
</gene>
<evidence type="ECO:0000259" key="2">
    <source>
        <dbReference type="Pfam" id="PF17116"/>
    </source>
</evidence>
<reference evidence="3 4" key="1">
    <citation type="submission" date="2016-10" db="EMBL/GenBank/DDBJ databases">
        <authorList>
            <person name="de Groot N.N."/>
        </authorList>
    </citation>
    <scope>NUCLEOTIDE SEQUENCE [LARGE SCALE GENOMIC DNA]</scope>
    <source>
        <strain evidence="3 4">DSM 6793</strain>
    </source>
</reference>
<evidence type="ECO:0000313" key="4">
    <source>
        <dbReference type="Proteomes" id="UP000199514"/>
    </source>
</evidence>
<dbReference type="InterPro" id="IPR013783">
    <property type="entry name" value="Ig-like_fold"/>
</dbReference>
<accession>A0A1I1FK48</accession>
<feature type="domain" description="Type 9 secretion system plug protein N-terminal" evidence="2">
    <location>
        <begin position="53"/>
        <end position="178"/>
    </location>
</feature>
<feature type="signal peptide" evidence="1">
    <location>
        <begin position="1"/>
        <end position="31"/>
    </location>
</feature>
<proteinExistence type="predicted"/>
<keyword evidence="4" id="KW-1185">Reference proteome</keyword>
<dbReference type="STRING" id="927664.SAMN05421780_102225"/>
<dbReference type="RefSeq" id="WP_091508532.1">
    <property type="nucleotide sequence ID" value="NZ_FOLE01000002.1"/>
</dbReference>
<dbReference type="PROSITE" id="PS51257">
    <property type="entry name" value="PROKAR_LIPOPROTEIN"/>
    <property type="match status" value="1"/>
</dbReference>
<dbReference type="AlphaFoldDB" id="A0A1I1FK48"/>
<organism evidence="3 4">
    <name type="scientific">Flexibacter flexilis DSM 6793</name>
    <dbReference type="NCBI Taxonomy" id="927664"/>
    <lineage>
        <taxon>Bacteria</taxon>
        <taxon>Pseudomonadati</taxon>
        <taxon>Bacteroidota</taxon>
        <taxon>Cytophagia</taxon>
        <taxon>Cytophagales</taxon>
        <taxon>Flexibacteraceae</taxon>
        <taxon>Flexibacter</taxon>
    </lineage>
</organism>
<feature type="chain" id="PRO_5011681058" description="Type 9 secretion system plug protein N-terminal domain-containing protein" evidence="1">
    <location>
        <begin position="32"/>
        <end position="446"/>
    </location>
</feature>
<dbReference type="InterPro" id="IPR031345">
    <property type="entry name" value="T9SS_Plug_N"/>
</dbReference>
<dbReference type="Gene3D" id="2.60.40.10">
    <property type="entry name" value="Immunoglobulins"/>
    <property type="match status" value="1"/>
</dbReference>
<sequence length="446" mass="51984">MLYLSVRKTLLCLVCLLGMATACVPVQPSSAGGGNYVATKTFRTEDFIYEPNIKTILFYPYSDGLTDVLDVPVVYLGDAAMKLRLEFDELGDQYYNYYFKVVHCNADWTVSALNDADIVSEYNEYVMDSYEISQNTRKPYVHYVLTVPKVKVSGNYIVMVYRNGSKEDFVLTRRFIVYDNKVTVTPNIGFSSGVEQRFKNQQIDFQVKYGAYQLINPAQTVSVVLRQNNRWDNAIYNLKPMFLREEDALLDYTFFNLENNFQGGNEFRSVDLRSIRFNGQNVARTKFNNTEAEVWLMPDVPRGRQAYAQLIDINGRFVIENYETRRGATEADYVYTNFMLKAPQMEESNVYVYGLLTDWKLDKNFMMNYDSTEQAYRVRVPLKQGFYNYEYVVVDKNSSSRRPDETYLEGTYNATENRYEILVYYRPIGARADQLIGYNLTKYWGR</sequence>
<name>A0A1I1FK48_9BACT</name>
<dbReference type="Pfam" id="PF17116">
    <property type="entry name" value="T9SS_plug_1st"/>
    <property type="match status" value="1"/>
</dbReference>
<dbReference type="OrthoDB" id="1522602at2"/>
<evidence type="ECO:0000256" key="1">
    <source>
        <dbReference type="SAM" id="SignalP"/>
    </source>
</evidence>
<keyword evidence="1" id="KW-0732">Signal</keyword>
<dbReference type="EMBL" id="FOLE01000002">
    <property type="protein sequence ID" value="SFB99787.1"/>
    <property type="molecule type" value="Genomic_DNA"/>
</dbReference>
<dbReference type="Proteomes" id="UP000199514">
    <property type="component" value="Unassembled WGS sequence"/>
</dbReference>
<evidence type="ECO:0000313" key="3">
    <source>
        <dbReference type="EMBL" id="SFB99787.1"/>
    </source>
</evidence>
<protein>
    <recommendedName>
        <fullName evidence="2">Type 9 secretion system plug protein N-terminal domain-containing protein</fullName>
    </recommendedName>
</protein>